<feature type="region of interest" description="Disordered" evidence="2">
    <location>
        <begin position="230"/>
        <end position="253"/>
    </location>
</feature>
<keyword evidence="6" id="KW-1185">Reference proteome</keyword>
<evidence type="ECO:0000259" key="4">
    <source>
        <dbReference type="Pfam" id="PF11250"/>
    </source>
</evidence>
<evidence type="ECO:0000313" key="6">
    <source>
        <dbReference type="Proteomes" id="UP000886885"/>
    </source>
</evidence>
<dbReference type="PANTHER" id="PTHR33155">
    <property type="entry name" value="FANTASTIC FOUR-LIKE PROTEIN (DUF3049)"/>
    <property type="match status" value="1"/>
</dbReference>
<evidence type="ECO:0000313" key="5">
    <source>
        <dbReference type="EMBL" id="KAG6758624.1"/>
    </source>
</evidence>
<accession>A0A8X7YWK1</accession>
<reference evidence="5" key="1">
    <citation type="journal article" date="2020" name="bioRxiv">
        <title>Hybrid origin of Populus tomentosa Carr. identified through genome sequencing and phylogenomic analysis.</title>
        <authorList>
            <person name="An X."/>
            <person name="Gao K."/>
            <person name="Chen Z."/>
            <person name="Li J."/>
            <person name="Yang X."/>
            <person name="Yang X."/>
            <person name="Zhou J."/>
            <person name="Guo T."/>
            <person name="Zhao T."/>
            <person name="Huang S."/>
            <person name="Miao D."/>
            <person name="Khan W.U."/>
            <person name="Rao P."/>
            <person name="Ye M."/>
            <person name="Lei B."/>
            <person name="Liao W."/>
            <person name="Wang J."/>
            <person name="Ji L."/>
            <person name="Li Y."/>
            <person name="Guo B."/>
            <person name="Mustafa N.S."/>
            <person name="Li S."/>
            <person name="Yun Q."/>
            <person name="Keller S.R."/>
            <person name="Mao J."/>
            <person name="Zhang R."/>
            <person name="Strauss S.H."/>
        </authorList>
    </citation>
    <scope>NUCLEOTIDE SEQUENCE</scope>
    <source>
        <strain evidence="5">GM15</strain>
        <tissue evidence="5">Leaf</tissue>
    </source>
</reference>
<evidence type="ECO:0000256" key="1">
    <source>
        <dbReference type="ARBA" id="ARBA00008690"/>
    </source>
</evidence>
<gene>
    <name evidence="5" type="ORF">POTOM_038983</name>
</gene>
<comment type="similarity">
    <text evidence="1">Belongs to the fantastic four family.</text>
</comment>
<keyword evidence="3" id="KW-0472">Membrane</keyword>
<evidence type="ECO:0000256" key="3">
    <source>
        <dbReference type="SAM" id="Phobius"/>
    </source>
</evidence>
<organism evidence="5 6">
    <name type="scientific">Populus tomentosa</name>
    <name type="common">Chinese white poplar</name>
    <dbReference type="NCBI Taxonomy" id="118781"/>
    <lineage>
        <taxon>Eukaryota</taxon>
        <taxon>Viridiplantae</taxon>
        <taxon>Streptophyta</taxon>
        <taxon>Embryophyta</taxon>
        <taxon>Tracheophyta</taxon>
        <taxon>Spermatophyta</taxon>
        <taxon>Magnoliopsida</taxon>
        <taxon>eudicotyledons</taxon>
        <taxon>Gunneridae</taxon>
        <taxon>Pentapetalae</taxon>
        <taxon>rosids</taxon>
        <taxon>fabids</taxon>
        <taxon>Malpighiales</taxon>
        <taxon>Salicaceae</taxon>
        <taxon>Saliceae</taxon>
        <taxon>Populus</taxon>
    </lineage>
</organism>
<dbReference type="Pfam" id="PF11250">
    <property type="entry name" value="FAF"/>
    <property type="match status" value="1"/>
</dbReference>
<dbReference type="InterPro" id="IPR021410">
    <property type="entry name" value="FAF"/>
</dbReference>
<proteinExistence type="inferred from homology"/>
<dbReference type="OrthoDB" id="676808at2759"/>
<comment type="caution">
    <text evidence="5">The sequence shown here is derived from an EMBL/GenBank/DDBJ whole genome shotgun (WGS) entry which is preliminary data.</text>
</comment>
<feature type="transmembrane region" description="Helical" evidence="3">
    <location>
        <begin position="35"/>
        <end position="52"/>
    </location>
</feature>
<feature type="domain" description="FAF" evidence="4">
    <location>
        <begin position="172"/>
        <end position="226"/>
    </location>
</feature>
<keyword evidence="3" id="KW-1133">Transmembrane helix</keyword>
<protein>
    <recommendedName>
        <fullName evidence="4">FAF domain-containing protein</fullName>
    </recommendedName>
</protein>
<dbReference type="PANTHER" id="PTHR33155:SF64">
    <property type="entry name" value="FAF DOMAIN-CONTAINING PROTEIN"/>
    <property type="match status" value="1"/>
</dbReference>
<dbReference type="InterPro" id="IPR046431">
    <property type="entry name" value="FAF_dom"/>
</dbReference>
<sequence>MCFVPSRKGFGSHALINPFCAYKETLLNLPVSDSILLHFLLVFINFLAILAMEGNGFSSLKDLSKSPSHPRPNLVRSQSIPATWGNVIFSNTNETTNVDDGFSDLSLEESSLSSINSLDATLPYSSSPQPSCLTSLSDVMSEATFDQKEEIMNVDARKYVAFGNSTKIKGLFPPPISCLRLFNKGMPCRYLNYNEENDSFELEEIKIPQGDILRANRSGGRLRLTLVVSDDESSDIEEEEEIMEEEETSGTVE</sequence>
<dbReference type="Proteomes" id="UP000886885">
    <property type="component" value="Chromosome 10D"/>
</dbReference>
<evidence type="ECO:0000256" key="2">
    <source>
        <dbReference type="SAM" id="MobiDB-lite"/>
    </source>
</evidence>
<name>A0A8X7YWK1_POPTO</name>
<dbReference type="EMBL" id="JAAWWB010000020">
    <property type="protein sequence ID" value="KAG6758624.1"/>
    <property type="molecule type" value="Genomic_DNA"/>
</dbReference>
<keyword evidence="3" id="KW-0812">Transmembrane</keyword>
<dbReference type="AlphaFoldDB" id="A0A8X7YWK1"/>